<sequence length="305" mass="35148">MKSETEQLLATLEVIVGNPFICTFVWDTEEQGEFNLWNLAIAQNFVSLTDVDLAIAHWQSVERWGTPTEQTKNFEYAPPRSQRKDGWNAEIEAKRFESYQQLSQLLKAELSDLQAFKLSVPQGLSDSCEWRHQDYCVYIIIGKIADENWLCLLPTVPDQVHNKGLAQTTLTNPIKSPTTKTLELQSKIRSILAELPAITLYGYYYGAYNYTYQHQIVYAFSQSKALAIELALQSAEMLTVEKTNVEYASDEYNSQKLSQFFNANLNDRTIYTLNFWEISYNYEIGKASTGDWLGVRSLWEFEYNP</sequence>
<protein>
    <submittedName>
        <fullName evidence="1">Uncharacterized protein</fullName>
    </submittedName>
</protein>
<comment type="caution">
    <text evidence="1">The sequence shown here is derived from an EMBL/GenBank/DDBJ whole genome shotgun (WGS) entry which is preliminary data.</text>
</comment>
<reference evidence="1 2" key="1">
    <citation type="submission" date="2024-09" db="EMBL/GenBank/DDBJ databases">
        <title>Floridaenema gen nov. (Aerosakkonemataceae, Aerosakkonematales ord. nov., Cyanobacteria) from benthic tropical and subtropical fresh waters, with the description of four new species.</title>
        <authorList>
            <person name="Moretto J.A."/>
            <person name="Berthold D.E."/>
            <person name="Lefler F.W."/>
            <person name="Huang I.-S."/>
            <person name="Laughinghouse H. IV."/>
        </authorList>
    </citation>
    <scope>NUCLEOTIDE SEQUENCE [LARGE SCALE GENOMIC DNA]</scope>
    <source>
        <strain evidence="1 2">BLCC-F167</strain>
    </source>
</reference>
<organism evidence="1 2">
    <name type="scientific">Floridaenema evergladense BLCC-F167</name>
    <dbReference type="NCBI Taxonomy" id="3153639"/>
    <lineage>
        <taxon>Bacteria</taxon>
        <taxon>Bacillati</taxon>
        <taxon>Cyanobacteriota</taxon>
        <taxon>Cyanophyceae</taxon>
        <taxon>Oscillatoriophycideae</taxon>
        <taxon>Aerosakkonematales</taxon>
        <taxon>Aerosakkonemataceae</taxon>
        <taxon>Floridanema</taxon>
        <taxon>Floridanema evergladense</taxon>
    </lineage>
</organism>
<evidence type="ECO:0000313" key="1">
    <source>
        <dbReference type="EMBL" id="MFB2834867.1"/>
    </source>
</evidence>
<name>A0ABV4WIH3_9CYAN</name>
<accession>A0ABV4WIH3</accession>
<dbReference type="EMBL" id="JBHFNT010000075">
    <property type="protein sequence ID" value="MFB2834867.1"/>
    <property type="molecule type" value="Genomic_DNA"/>
</dbReference>
<proteinExistence type="predicted"/>
<evidence type="ECO:0000313" key="2">
    <source>
        <dbReference type="Proteomes" id="UP001576780"/>
    </source>
</evidence>
<gene>
    <name evidence="1" type="ORF">ACE1CA_10080</name>
</gene>
<dbReference type="Gene3D" id="3.40.1460.10">
    <property type="entry name" value="Nuclease A inhibitor-like"/>
    <property type="match status" value="1"/>
</dbReference>
<dbReference type="Proteomes" id="UP001576780">
    <property type="component" value="Unassembled WGS sequence"/>
</dbReference>
<dbReference type="RefSeq" id="WP_413277296.1">
    <property type="nucleotide sequence ID" value="NZ_JBHFNT010000075.1"/>
</dbReference>
<keyword evidence="2" id="KW-1185">Reference proteome</keyword>